<proteinExistence type="predicted"/>
<dbReference type="Proteomes" id="UP000095283">
    <property type="component" value="Unplaced"/>
</dbReference>
<organism evidence="2 3">
    <name type="scientific">Heterorhabditis bacteriophora</name>
    <name type="common">Entomopathogenic nematode worm</name>
    <dbReference type="NCBI Taxonomy" id="37862"/>
    <lineage>
        <taxon>Eukaryota</taxon>
        <taxon>Metazoa</taxon>
        <taxon>Ecdysozoa</taxon>
        <taxon>Nematoda</taxon>
        <taxon>Chromadorea</taxon>
        <taxon>Rhabditida</taxon>
        <taxon>Rhabditina</taxon>
        <taxon>Rhabditomorpha</taxon>
        <taxon>Strongyloidea</taxon>
        <taxon>Heterorhabditidae</taxon>
        <taxon>Heterorhabditis</taxon>
    </lineage>
</organism>
<feature type="transmembrane region" description="Helical" evidence="1">
    <location>
        <begin position="45"/>
        <end position="62"/>
    </location>
</feature>
<name>A0A1I7X3Q9_HETBA</name>
<accession>A0A1I7X3Q9</accession>
<dbReference type="InterPro" id="IPR052709">
    <property type="entry name" value="Transposase-MT_Hybrid"/>
</dbReference>
<sequence>MHMITLFPITMILLHYCYYMSHLGTKNKLNNAIPEPLRRKSNNDIYIYIYIYITGIAQYSTYCPIIRNFRRSLKWNVELRKISMFDTSFFLLLIKVPRPQKLLATFVISARNGLAPVNKGHRVTAIQEKRPSRQHGVLLLHDSARPHIANMTKEVIQTHGWESPDLLPTDFHLFRSLSNAMRGVSFNTDTKLTAWLDEFLELKQGDFCQRGIENLVERWEELGE</sequence>
<dbReference type="PANTHER" id="PTHR46060">
    <property type="entry name" value="MARINER MOS1 TRANSPOSASE-LIKE PROTEIN"/>
    <property type="match status" value="1"/>
</dbReference>
<dbReference type="GO" id="GO:0003676">
    <property type="term" value="F:nucleic acid binding"/>
    <property type="evidence" value="ECO:0007669"/>
    <property type="project" value="InterPro"/>
</dbReference>
<reference evidence="3" key="1">
    <citation type="submission" date="2016-11" db="UniProtKB">
        <authorList>
            <consortium name="WormBaseParasite"/>
        </authorList>
    </citation>
    <scope>IDENTIFICATION</scope>
</reference>
<dbReference type="WBParaSite" id="Hba_12097">
    <property type="protein sequence ID" value="Hba_12097"/>
    <property type="gene ID" value="Hba_12097"/>
</dbReference>
<keyword evidence="1" id="KW-0812">Transmembrane</keyword>
<evidence type="ECO:0000256" key="1">
    <source>
        <dbReference type="SAM" id="Phobius"/>
    </source>
</evidence>
<keyword evidence="2" id="KW-1185">Reference proteome</keyword>
<dbReference type="InterPro" id="IPR036397">
    <property type="entry name" value="RNaseH_sf"/>
</dbReference>
<evidence type="ECO:0000313" key="2">
    <source>
        <dbReference type="Proteomes" id="UP000095283"/>
    </source>
</evidence>
<dbReference type="Gene3D" id="3.30.420.10">
    <property type="entry name" value="Ribonuclease H-like superfamily/Ribonuclease H"/>
    <property type="match status" value="1"/>
</dbReference>
<evidence type="ECO:0000313" key="3">
    <source>
        <dbReference type="WBParaSite" id="Hba_12097"/>
    </source>
</evidence>
<feature type="transmembrane region" description="Helical" evidence="1">
    <location>
        <begin position="6"/>
        <end position="24"/>
    </location>
</feature>
<protein>
    <submittedName>
        <fullName evidence="3">Mariner Mos1 transposase</fullName>
    </submittedName>
</protein>
<keyword evidence="1" id="KW-0472">Membrane</keyword>
<dbReference type="AlphaFoldDB" id="A0A1I7X3Q9"/>
<dbReference type="PANTHER" id="PTHR46060:SF1">
    <property type="entry name" value="MARINER MOS1 TRANSPOSASE-LIKE PROTEIN"/>
    <property type="match status" value="1"/>
</dbReference>
<keyword evidence="1" id="KW-1133">Transmembrane helix</keyword>